<keyword evidence="3" id="KW-1185">Reference proteome</keyword>
<dbReference type="EMBL" id="JAERQM010000001">
    <property type="protein sequence ID" value="MBU8542973.1"/>
    <property type="molecule type" value="Genomic_DNA"/>
</dbReference>
<organism evidence="2 3">
    <name type="scientific">Falsiroseomonas oleicola</name>
    <dbReference type="NCBI Taxonomy" id="2801474"/>
    <lineage>
        <taxon>Bacteria</taxon>
        <taxon>Pseudomonadati</taxon>
        <taxon>Pseudomonadota</taxon>
        <taxon>Alphaproteobacteria</taxon>
        <taxon>Acetobacterales</taxon>
        <taxon>Roseomonadaceae</taxon>
        <taxon>Falsiroseomonas</taxon>
    </lineage>
</organism>
<evidence type="ECO:0000313" key="2">
    <source>
        <dbReference type="EMBL" id="MBU8542973.1"/>
    </source>
</evidence>
<evidence type="ECO:0000313" key="3">
    <source>
        <dbReference type="Proteomes" id="UP000689967"/>
    </source>
</evidence>
<sequence>MRVERITRYPVKGLSPEVMEEVALTAGQGLPEDRRFAFAHADAPFDPAAPTWLQKRHFACLMAHARVARIRSAWDSAAGLLALRADGMAPLDAALGTEAGRAAAAAWITDFMGEEARGPLRLAEAPGHAFTDIAAKAVSIIGLNSVKALEEKVGMALDPLRFRANVLVSGGLPFAEFGWIGKEILLGGTRLRVFKRTQRCAATEVNPATAERDARPQRWLREHFGHMDMGIYAEVLEGGRVALGDALEPVQAELLG</sequence>
<dbReference type="Pfam" id="PF03473">
    <property type="entry name" value="MOSC"/>
    <property type="match status" value="1"/>
</dbReference>
<dbReference type="Proteomes" id="UP000689967">
    <property type="component" value="Unassembled WGS sequence"/>
</dbReference>
<proteinExistence type="predicted"/>
<accession>A0ABS6H2S9</accession>
<name>A0ABS6H2S9_9PROT</name>
<dbReference type="InterPro" id="IPR005302">
    <property type="entry name" value="MoCF_Sase_C"/>
</dbReference>
<dbReference type="InterPro" id="IPR005303">
    <property type="entry name" value="MOCOS_middle"/>
</dbReference>
<feature type="domain" description="MOSC" evidence="1">
    <location>
        <begin position="100"/>
        <end position="250"/>
    </location>
</feature>
<protein>
    <submittedName>
        <fullName evidence="2">MOSC domain-containing protein</fullName>
    </submittedName>
</protein>
<evidence type="ECO:0000259" key="1">
    <source>
        <dbReference type="PROSITE" id="PS51340"/>
    </source>
</evidence>
<gene>
    <name evidence="2" type="ORF">JJQ90_04615</name>
</gene>
<dbReference type="PROSITE" id="PS51340">
    <property type="entry name" value="MOSC"/>
    <property type="match status" value="1"/>
</dbReference>
<reference evidence="2 3" key="1">
    <citation type="submission" date="2021-01" db="EMBL/GenBank/DDBJ databases">
        <title>Roseomonas sp. nov, a bacterium isolated from an oil production mixture in Yumen Oilfield.</title>
        <authorList>
            <person name="Wu D."/>
        </authorList>
    </citation>
    <scope>NUCLEOTIDE SEQUENCE [LARGE SCALE GENOMIC DNA]</scope>
    <source>
        <strain evidence="2 3">ROY-5-3</strain>
    </source>
</reference>
<dbReference type="RefSeq" id="WP_216873260.1">
    <property type="nucleotide sequence ID" value="NZ_JAERQM010000001.1"/>
</dbReference>
<dbReference type="Pfam" id="PF03476">
    <property type="entry name" value="MOSC_N"/>
    <property type="match status" value="1"/>
</dbReference>
<comment type="caution">
    <text evidence="2">The sequence shown here is derived from an EMBL/GenBank/DDBJ whole genome shotgun (WGS) entry which is preliminary data.</text>
</comment>